<dbReference type="PANTHER" id="PTHR47259">
    <property type="match status" value="1"/>
</dbReference>
<gene>
    <name evidence="4" type="ORF">SAMD00023353_0901310</name>
</gene>
<name>A0A1S8A785_ROSNE</name>
<keyword evidence="1" id="KW-0175">Coiled coil</keyword>
<evidence type="ECO:0000313" key="4">
    <source>
        <dbReference type="EMBL" id="GAW25580.1"/>
    </source>
</evidence>
<dbReference type="Proteomes" id="UP000054516">
    <property type="component" value="Unassembled WGS sequence"/>
</dbReference>
<evidence type="ECO:0000259" key="3">
    <source>
        <dbReference type="Pfam" id="PF12471"/>
    </source>
</evidence>
<protein>
    <submittedName>
        <fullName evidence="4">Putative GTP cyclohydrolase II</fullName>
    </submittedName>
</protein>
<dbReference type="STRING" id="77044.A0A1S8A785"/>
<dbReference type="AlphaFoldDB" id="A0A1S8A785"/>
<dbReference type="OrthoDB" id="57939at2759"/>
<evidence type="ECO:0000256" key="2">
    <source>
        <dbReference type="SAM" id="MobiDB-lite"/>
    </source>
</evidence>
<dbReference type="InterPro" id="IPR022163">
    <property type="entry name" value="GTP_CH_N"/>
</dbReference>
<dbReference type="Pfam" id="PF12471">
    <property type="entry name" value="GTP_CH_N"/>
    <property type="match status" value="1"/>
</dbReference>
<feature type="domain" description="GTP cyclohydrolase N-terminal" evidence="3">
    <location>
        <begin position="98"/>
        <end position="140"/>
    </location>
</feature>
<feature type="region of interest" description="Disordered" evidence="2">
    <location>
        <begin position="43"/>
        <end position="90"/>
    </location>
</feature>
<dbReference type="PANTHER" id="PTHR47259:SF2">
    <property type="entry name" value="URACIL-REGULATED PROTEIN 1"/>
    <property type="match status" value="1"/>
</dbReference>
<evidence type="ECO:0000313" key="5">
    <source>
        <dbReference type="Proteomes" id="UP000054516"/>
    </source>
</evidence>
<accession>A0A1S8A785</accession>
<organism evidence="4">
    <name type="scientific">Rosellinia necatrix</name>
    <name type="common">White root-rot fungus</name>
    <dbReference type="NCBI Taxonomy" id="77044"/>
    <lineage>
        <taxon>Eukaryota</taxon>
        <taxon>Fungi</taxon>
        <taxon>Dikarya</taxon>
        <taxon>Ascomycota</taxon>
        <taxon>Pezizomycotina</taxon>
        <taxon>Sordariomycetes</taxon>
        <taxon>Xylariomycetidae</taxon>
        <taxon>Xylariales</taxon>
        <taxon>Xylariaceae</taxon>
        <taxon>Rosellinia</taxon>
    </lineage>
</organism>
<keyword evidence="5" id="KW-1185">Reference proteome</keyword>
<dbReference type="GO" id="GO:0016787">
    <property type="term" value="F:hydrolase activity"/>
    <property type="evidence" value="ECO:0007669"/>
    <property type="project" value="UniProtKB-KW"/>
</dbReference>
<feature type="compositionally biased region" description="Polar residues" evidence="2">
    <location>
        <begin position="43"/>
        <end position="57"/>
    </location>
</feature>
<proteinExistence type="predicted"/>
<dbReference type="EMBL" id="DF977454">
    <property type="protein sequence ID" value="GAW25580.1"/>
    <property type="molecule type" value="Genomic_DNA"/>
</dbReference>
<reference evidence="4" key="1">
    <citation type="submission" date="2016-03" db="EMBL/GenBank/DDBJ databases">
        <title>Draft genome sequence of Rosellinia necatrix.</title>
        <authorList>
            <person name="Kanematsu S."/>
        </authorList>
    </citation>
    <scope>NUCLEOTIDE SEQUENCE [LARGE SCALE GENOMIC DNA]</scope>
    <source>
        <strain evidence="4">W97</strain>
    </source>
</reference>
<sequence>MASSRSSSGDGGVGMADVLQALKAIQENQARLAAEVESVSNRLDTLAPSAQSPTLNEKSPPESSLPAESALPQAAVAASARGVPSAGAQAETSGFTSRIILTTYPKQIGINPIPLNWGAPGPERGPVVVSRASSTIRKRNGETNPCIPYEKALMFVLCHSHRR</sequence>
<dbReference type="OMA" id="CIPYEKA"/>
<feature type="coiled-coil region" evidence="1">
    <location>
        <begin position="15"/>
        <end position="42"/>
    </location>
</feature>
<keyword evidence="4" id="KW-0378">Hydrolase</keyword>
<feature type="compositionally biased region" description="Low complexity" evidence="2">
    <location>
        <begin position="61"/>
        <end position="80"/>
    </location>
</feature>
<evidence type="ECO:0000256" key="1">
    <source>
        <dbReference type="SAM" id="Coils"/>
    </source>
</evidence>